<evidence type="ECO:0000313" key="2">
    <source>
        <dbReference type="EMBL" id="RFC82748.1"/>
    </source>
</evidence>
<dbReference type="OrthoDB" id="6693482at2"/>
<protein>
    <recommendedName>
        <fullName evidence="5">CRISPR-associated protein Cas2</fullName>
    </recommendedName>
</protein>
<evidence type="ECO:0000313" key="1">
    <source>
        <dbReference type="EMBL" id="MFC2997404.1"/>
    </source>
</evidence>
<reference evidence="4" key="3">
    <citation type="journal article" date="2019" name="Int. J. Syst. Evol. Microbiol.">
        <title>The Global Catalogue of Microorganisms (GCM) 10K type strain sequencing project: providing services to taxonomists for standard genome sequencing and annotation.</title>
        <authorList>
            <consortium name="The Broad Institute Genomics Platform"/>
            <consortium name="The Broad Institute Genome Sequencing Center for Infectious Disease"/>
            <person name="Wu L."/>
            <person name="Ma J."/>
        </authorList>
    </citation>
    <scope>NUCLEOTIDE SEQUENCE [LARGE SCALE GENOMIC DNA]</scope>
    <source>
        <strain evidence="4">KCTC 62575</strain>
    </source>
</reference>
<evidence type="ECO:0000313" key="3">
    <source>
        <dbReference type="Proteomes" id="UP000240957"/>
    </source>
</evidence>
<name>A0A371YMN9_9GAMM</name>
<dbReference type="EMBL" id="JBHRSF010000136">
    <property type="protein sequence ID" value="MFC2997404.1"/>
    <property type="molecule type" value="Genomic_DNA"/>
</dbReference>
<evidence type="ECO:0000313" key="4">
    <source>
        <dbReference type="Proteomes" id="UP001595455"/>
    </source>
</evidence>
<proteinExistence type="predicted"/>
<reference evidence="1" key="1">
    <citation type="journal article" date="2014" name="Int. J. Syst. Evol. Microbiol.">
        <title>Complete genome of a new Firmicutes species belonging to the dominant human colonic microbiota ('Ruminococcus bicirculans') reveals two chromosomes and a selective capacity to utilize plant glucans.</title>
        <authorList>
            <consortium name="NISC Comparative Sequencing Program"/>
            <person name="Wegmann U."/>
            <person name="Louis P."/>
            <person name="Goesmann A."/>
            <person name="Henrissat B."/>
            <person name="Duncan S.H."/>
            <person name="Flint H.J."/>
        </authorList>
    </citation>
    <scope>NUCLEOTIDE SEQUENCE</scope>
    <source>
        <strain evidence="1">KCTC 62575</strain>
    </source>
</reference>
<keyword evidence="4" id="KW-1185">Reference proteome</keyword>
<accession>A0A371YMN9</accession>
<sequence>MNYLIILNSLYPDHFDEVNKTIEDYDHSIRVNQSTWLINTKYDAVIIRQHLANVMSIHDSLLVFKVNNEFSIANHLDINDWLEDMQYNTLVAIS</sequence>
<dbReference type="RefSeq" id="WP_107009109.1">
    <property type="nucleotide sequence ID" value="NZ_JAVIDQ010000026.1"/>
</dbReference>
<comment type="caution">
    <text evidence="2">The sequence shown here is derived from an EMBL/GenBank/DDBJ whole genome shotgun (WGS) entry which is preliminary data.</text>
</comment>
<reference evidence="2 3" key="2">
    <citation type="submission" date="2018-08" db="EMBL/GenBank/DDBJ databases">
        <title>The draft genome of Acinetobacter sichuanensis strain WCHAc060041.</title>
        <authorList>
            <person name="Qin J."/>
            <person name="Feng Y."/>
            <person name="Zong Z."/>
        </authorList>
    </citation>
    <scope>NUCLEOTIDE SEQUENCE [LARGE SCALE GENOMIC DNA]</scope>
    <source>
        <strain evidence="2 3">WCHAc060041</strain>
    </source>
</reference>
<evidence type="ECO:0008006" key="5">
    <source>
        <dbReference type="Google" id="ProtNLM"/>
    </source>
</evidence>
<dbReference type="EMBL" id="PYIX02000027">
    <property type="protein sequence ID" value="RFC82748.1"/>
    <property type="molecule type" value="Genomic_DNA"/>
</dbReference>
<gene>
    <name evidence="1" type="ORF">ACFODO_19595</name>
    <name evidence="2" type="ORF">C9E89_014795</name>
</gene>
<organism evidence="2 3">
    <name type="scientific">Acinetobacter sichuanensis</name>
    <dbReference type="NCBI Taxonomy" id="2136183"/>
    <lineage>
        <taxon>Bacteria</taxon>
        <taxon>Pseudomonadati</taxon>
        <taxon>Pseudomonadota</taxon>
        <taxon>Gammaproteobacteria</taxon>
        <taxon>Moraxellales</taxon>
        <taxon>Moraxellaceae</taxon>
        <taxon>Acinetobacter</taxon>
    </lineage>
</organism>
<dbReference type="Proteomes" id="UP001595455">
    <property type="component" value="Unassembled WGS sequence"/>
</dbReference>
<reference evidence="1" key="4">
    <citation type="submission" date="2024-09" db="EMBL/GenBank/DDBJ databases">
        <authorList>
            <person name="Sun Q."/>
            <person name="Mori K."/>
        </authorList>
    </citation>
    <scope>NUCLEOTIDE SEQUENCE</scope>
    <source>
        <strain evidence="1">KCTC 62575</strain>
    </source>
</reference>
<dbReference type="AlphaFoldDB" id="A0A371YMN9"/>
<dbReference type="Proteomes" id="UP000240957">
    <property type="component" value="Unassembled WGS sequence"/>
</dbReference>